<dbReference type="PROSITE" id="PS51007">
    <property type="entry name" value="CYTC"/>
    <property type="match status" value="1"/>
</dbReference>
<evidence type="ECO:0000256" key="1">
    <source>
        <dbReference type="ARBA" id="ARBA00022617"/>
    </source>
</evidence>
<evidence type="ECO:0000256" key="3">
    <source>
        <dbReference type="ARBA" id="ARBA00023004"/>
    </source>
</evidence>
<evidence type="ECO:0000313" key="8">
    <source>
        <dbReference type="EMBL" id="MFD1140696.1"/>
    </source>
</evidence>
<evidence type="ECO:0000256" key="2">
    <source>
        <dbReference type="ARBA" id="ARBA00022723"/>
    </source>
</evidence>
<dbReference type="InterPro" id="IPR011042">
    <property type="entry name" value="6-blade_b-propeller_TolB-like"/>
</dbReference>
<dbReference type="Gene3D" id="1.10.760.10">
    <property type="entry name" value="Cytochrome c-like domain"/>
    <property type="match status" value="1"/>
</dbReference>
<dbReference type="PANTHER" id="PTHR33546">
    <property type="entry name" value="LARGE, MULTIFUNCTIONAL SECRETED PROTEIN-RELATED"/>
    <property type="match status" value="1"/>
</dbReference>
<dbReference type="InterPro" id="IPR009056">
    <property type="entry name" value="Cyt_c-like_dom"/>
</dbReference>
<dbReference type="Proteomes" id="UP001597116">
    <property type="component" value="Unassembled WGS sequence"/>
</dbReference>
<keyword evidence="1 4" id="KW-0349">Heme</keyword>
<keyword evidence="3 4" id="KW-0408">Iron</keyword>
<comment type="caution">
    <text evidence="8">The sequence shown here is derived from an EMBL/GenBank/DDBJ whole genome shotgun (WGS) entry which is preliminary data.</text>
</comment>
<feature type="signal peptide" evidence="6">
    <location>
        <begin position="1"/>
        <end position="28"/>
    </location>
</feature>
<proteinExistence type="predicted"/>
<feature type="chain" id="PRO_5046597231" evidence="6">
    <location>
        <begin position="29"/>
        <end position="675"/>
    </location>
</feature>
<keyword evidence="9" id="KW-1185">Reference proteome</keyword>
<accession>A0ABW3Q682</accession>
<reference evidence="9" key="1">
    <citation type="journal article" date="2019" name="Int. J. Syst. Evol. Microbiol.">
        <title>The Global Catalogue of Microorganisms (GCM) 10K type strain sequencing project: providing services to taxonomists for standard genome sequencing and annotation.</title>
        <authorList>
            <consortium name="The Broad Institute Genomics Platform"/>
            <consortium name="The Broad Institute Genome Sequencing Center for Infectious Disease"/>
            <person name="Wu L."/>
            <person name="Ma J."/>
        </authorList>
    </citation>
    <scope>NUCLEOTIDE SEQUENCE [LARGE SCALE GENOMIC DNA]</scope>
    <source>
        <strain evidence="9">CCUG 55608</strain>
    </source>
</reference>
<dbReference type="InterPro" id="IPR011041">
    <property type="entry name" value="Quinoprot_gluc/sorb_DH_b-prop"/>
</dbReference>
<evidence type="ECO:0000256" key="6">
    <source>
        <dbReference type="SAM" id="SignalP"/>
    </source>
</evidence>
<evidence type="ECO:0000256" key="5">
    <source>
        <dbReference type="SAM" id="MobiDB-lite"/>
    </source>
</evidence>
<keyword evidence="6" id="KW-0732">Signal</keyword>
<feature type="region of interest" description="Disordered" evidence="5">
    <location>
        <begin position="538"/>
        <end position="560"/>
    </location>
</feature>
<organism evidence="8 9">
    <name type="scientific">Larkinella insperata</name>
    <dbReference type="NCBI Taxonomy" id="332158"/>
    <lineage>
        <taxon>Bacteria</taxon>
        <taxon>Pseudomonadati</taxon>
        <taxon>Bacteroidota</taxon>
        <taxon>Cytophagia</taxon>
        <taxon>Cytophagales</taxon>
        <taxon>Spirosomataceae</taxon>
        <taxon>Larkinella</taxon>
    </lineage>
</organism>
<dbReference type="PANTHER" id="PTHR33546:SF1">
    <property type="entry name" value="LARGE, MULTIFUNCTIONAL SECRETED PROTEIN"/>
    <property type="match status" value="1"/>
</dbReference>
<protein>
    <submittedName>
        <fullName evidence="8">C-type cytochrome</fullName>
    </submittedName>
</protein>
<evidence type="ECO:0000259" key="7">
    <source>
        <dbReference type="PROSITE" id="PS51007"/>
    </source>
</evidence>
<feature type="domain" description="Cytochrome c" evidence="7">
    <location>
        <begin position="571"/>
        <end position="661"/>
    </location>
</feature>
<dbReference type="EMBL" id="JBHTLP010000002">
    <property type="protein sequence ID" value="MFD1140696.1"/>
    <property type="molecule type" value="Genomic_DNA"/>
</dbReference>
<evidence type="ECO:0000313" key="9">
    <source>
        <dbReference type="Proteomes" id="UP001597116"/>
    </source>
</evidence>
<dbReference type="SUPFAM" id="SSF50952">
    <property type="entry name" value="Soluble quinoprotein glucose dehydrogenase"/>
    <property type="match status" value="1"/>
</dbReference>
<dbReference type="RefSeq" id="WP_265989187.1">
    <property type="nucleotide sequence ID" value="NZ_CP110973.1"/>
</dbReference>
<gene>
    <name evidence="8" type="ORF">ACFQ4C_06240</name>
</gene>
<dbReference type="InterPro" id="IPR036909">
    <property type="entry name" value="Cyt_c-like_dom_sf"/>
</dbReference>
<dbReference type="Gene3D" id="2.120.10.30">
    <property type="entry name" value="TolB, C-terminal domain"/>
    <property type="match status" value="1"/>
</dbReference>
<sequence>MKRINTSILRRTAFSALLSAAAFSMGWAQESPKEEDFYKILKVSAPEGTLLEVGGLAVLPNGDLGVATRRGDIWIVENPTSRRPFFRKFASGLHEVLGLAYKDGALYCAQRGELTKLVDTNKDGKADVIETVTNIPVSGHYHEYTFGPKLAPDGSYFISGNVAFGDEKWWAGESRVPWRGWIMHITKDGQIEPWATGVRSPAGLGMIDGELFYADNQGDWIGSGGVWHVKKGAYIGHPAGLRWSSDPKSPVKLTQEQVYAKVNPRDNRDERGRAIKPENVVDEKFVTLFEMKKEFPEIQLPVVWLPHGIQGISNSEITQIPEGSFGPFKGQLLVGDQGQSKITRVFMEKVNGEFQGASIDFRSGFRSGVLRMAWAKDGSLFVGETNRGWGSAGEADEGLQRLTWNNQMPFEMRAVRAMPDGFEVEFTMPVDRKSAEDLASYSVESFIYKYHPVYGSPTVNKQTCAVKGVKVSPDGLKARVIVDNLRQYYIHNITLEGVRAVEGSYSLVHPTAYYTLNNIPEGQKLAMSEVSTTNSAAAKAAPATPAKKGAPAKPGAKAGAKTTAAAGTKTGVLIAKAPTFEEVKPLLNRHTCSACHNAEKRQVGPAFSDVAKRGYSNEKIVELIYNPKPQNWPDYATEMPPMPQVPKADALKIAAWINSLGTNGKTAATKNPDQP</sequence>
<dbReference type="SUPFAM" id="SSF46626">
    <property type="entry name" value="Cytochrome c"/>
    <property type="match status" value="1"/>
</dbReference>
<evidence type="ECO:0000256" key="4">
    <source>
        <dbReference type="PROSITE-ProRule" id="PRU00433"/>
    </source>
</evidence>
<name>A0ABW3Q682_9BACT</name>
<keyword evidence="2 4" id="KW-0479">Metal-binding</keyword>